<dbReference type="InterPro" id="IPR027417">
    <property type="entry name" value="P-loop_NTPase"/>
</dbReference>
<dbReference type="EMBL" id="LAZR01004467">
    <property type="protein sequence ID" value="KKN08355.1"/>
    <property type="molecule type" value="Genomic_DNA"/>
</dbReference>
<keyword evidence="1" id="KW-0175">Coiled coil</keyword>
<evidence type="ECO:0008006" key="3">
    <source>
        <dbReference type="Google" id="ProtNLM"/>
    </source>
</evidence>
<comment type="caution">
    <text evidence="2">The sequence shown here is derived from an EMBL/GenBank/DDBJ whole genome shotgun (WGS) entry which is preliminary data.</text>
</comment>
<evidence type="ECO:0000313" key="2">
    <source>
        <dbReference type="EMBL" id="KKN08355.1"/>
    </source>
</evidence>
<feature type="coiled-coil region" evidence="1">
    <location>
        <begin position="257"/>
        <end position="284"/>
    </location>
</feature>
<proteinExistence type="predicted"/>
<evidence type="ECO:0000256" key="1">
    <source>
        <dbReference type="SAM" id="Coils"/>
    </source>
</evidence>
<accession>A0A0F9MM80</accession>
<reference evidence="2" key="1">
    <citation type="journal article" date="2015" name="Nature">
        <title>Complex archaea that bridge the gap between prokaryotes and eukaryotes.</title>
        <authorList>
            <person name="Spang A."/>
            <person name="Saw J.H."/>
            <person name="Jorgensen S.L."/>
            <person name="Zaremba-Niedzwiedzka K."/>
            <person name="Martijn J."/>
            <person name="Lind A.E."/>
            <person name="van Eijk R."/>
            <person name="Schleper C."/>
            <person name="Guy L."/>
            <person name="Ettema T.J."/>
        </authorList>
    </citation>
    <scope>NUCLEOTIDE SEQUENCE</scope>
</reference>
<protein>
    <recommendedName>
        <fullName evidence="3">Rad50/SbcC-type AAA domain-containing protein</fullName>
    </recommendedName>
</protein>
<name>A0A0F9MM80_9ZZZZ</name>
<dbReference type="Gene3D" id="3.40.50.300">
    <property type="entry name" value="P-loop containing nucleotide triphosphate hydrolases"/>
    <property type="match status" value="1"/>
</dbReference>
<gene>
    <name evidence="2" type="ORF">LCGC14_1057610</name>
</gene>
<dbReference type="AlphaFoldDB" id="A0A0F9MM80"/>
<sequence>MNIKVSDFRGISYAEVELKKIVLIAGPNYNGKTSFAQSFGATLTGEPKIYDELTKKTIPQLIRHGKKTAIISIVDEDRTMQLTYPDGKIETQGQPFTSSRIAVGFETIMEKKQKERAEYFSDFLGTKPTYEMIEKALKEGNIIEVRIKEVWDSIEALGWDSTHKKYINTRREAKGKWAGIVEEPGISMNYGSEIAANYLPSEWDPELNNKTREDLLSDFQKAEYTYETCISETAVDTSKIEEFKKKASDIGEYAELYRKSVSENSDMQAEIKELNSKLHIIEEDVTYSCPKCKTQLLYKDNKLTLAEEMSKVEIDRMKKDNLALKVVIKDKEAKQKELFGNMQDLHYKLRQADDAQEELDKIKKSTKTKKSGDKEKLKEKYDLTKKRISLFDMKANAYETHNKIGKLNHVVKVLAEDGLRNTVLSEALKPAQVALNVLCEKAGWGRVVVGEGMLISYINKQDIEVPYRLCSDSERFRIDIILQMLIAKKEGSDVVIIDRADILDRKGGLINLLLACKIPAVVLMTANEKEDVPDLSAHGVDTYWIEDGKTEVI</sequence>
<organism evidence="2">
    <name type="scientific">marine sediment metagenome</name>
    <dbReference type="NCBI Taxonomy" id="412755"/>
    <lineage>
        <taxon>unclassified sequences</taxon>
        <taxon>metagenomes</taxon>
        <taxon>ecological metagenomes</taxon>
    </lineage>
</organism>
<dbReference type="SUPFAM" id="SSF52540">
    <property type="entry name" value="P-loop containing nucleoside triphosphate hydrolases"/>
    <property type="match status" value="1"/>
</dbReference>